<evidence type="ECO:0000256" key="1">
    <source>
        <dbReference type="SAM" id="MobiDB-lite"/>
    </source>
</evidence>
<name>A0A1Y2HKM7_9FUNG</name>
<feature type="non-terminal residue" evidence="2">
    <location>
        <position position="162"/>
    </location>
</feature>
<keyword evidence="3" id="KW-1185">Reference proteome</keyword>
<evidence type="ECO:0000313" key="2">
    <source>
        <dbReference type="EMBL" id="ORZ34534.1"/>
    </source>
</evidence>
<reference evidence="2 3" key="1">
    <citation type="submission" date="2016-07" db="EMBL/GenBank/DDBJ databases">
        <title>Pervasive Adenine N6-methylation of Active Genes in Fungi.</title>
        <authorList>
            <consortium name="DOE Joint Genome Institute"/>
            <person name="Mondo S.J."/>
            <person name="Dannebaum R.O."/>
            <person name="Kuo R.C."/>
            <person name="Labutti K."/>
            <person name="Haridas S."/>
            <person name="Kuo A."/>
            <person name="Salamov A."/>
            <person name="Ahrendt S.R."/>
            <person name="Lipzen A."/>
            <person name="Sullivan W."/>
            <person name="Andreopoulos W.B."/>
            <person name="Clum A."/>
            <person name="Lindquist E."/>
            <person name="Daum C."/>
            <person name="Ramamoorthy G.K."/>
            <person name="Gryganskyi A."/>
            <person name="Culley D."/>
            <person name="Magnuson J.K."/>
            <person name="James T.Y."/>
            <person name="O'Malley M.A."/>
            <person name="Stajich J.E."/>
            <person name="Spatafora J.W."/>
            <person name="Visel A."/>
            <person name="Grigoriev I.V."/>
        </authorList>
    </citation>
    <scope>NUCLEOTIDE SEQUENCE [LARGE SCALE GENOMIC DNA]</scope>
    <source>
        <strain evidence="2 3">PL171</strain>
    </source>
</reference>
<dbReference type="OrthoDB" id="2342176at2759"/>
<protein>
    <recommendedName>
        <fullName evidence="4">Chitin-binding type-4 domain-containing protein</fullName>
    </recommendedName>
</protein>
<dbReference type="EMBL" id="MCFL01000027">
    <property type="protein sequence ID" value="ORZ34534.1"/>
    <property type="molecule type" value="Genomic_DNA"/>
</dbReference>
<dbReference type="Gene3D" id="2.70.50.70">
    <property type="match status" value="1"/>
</dbReference>
<dbReference type="Proteomes" id="UP000193411">
    <property type="component" value="Unassembled WGS sequence"/>
</dbReference>
<dbReference type="PANTHER" id="PTHR36182">
    <property type="entry name" value="PROTEIN, PUTATIVE (AFU_ORTHOLOGUE AFUA_6G10930)-RELATED"/>
    <property type="match status" value="1"/>
</dbReference>
<sequence length="162" mass="17141">AHMMMSNPAPRQSIQNPGPGGQIDYSYTAPLGTYPCKGYSQQRPVMTVRAGDTIQVTVSGSATHGGGHCQFALSYDGDRNFVVIQTIIRQCLRDGTGPFTFPVTIPPGAPSGLATFSWSWINAIGNREYYQSCSDIVVTGGSGPTGTMSGPQMLVAHLPGFP</sequence>
<dbReference type="PANTHER" id="PTHR36182:SF2">
    <property type="entry name" value="LYTIC POLYSACCHARIDE MONOOXYGENASE"/>
    <property type="match status" value="1"/>
</dbReference>
<gene>
    <name evidence="2" type="ORF">BCR44DRAFT_1373749</name>
</gene>
<feature type="region of interest" description="Disordered" evidence="1">
    <location>
        <begin position="1"/>
        <end position="22"/>
    </location>
</feature>
<dbReference type="STRING" id="765915.A0A1Y2HKM7"/>
<evidence type="ECO:0000313" key="3">
    <source>
        <dbReference type="Proteomes" id="UP000193411"/>
    </source>
</evidence>
<organism evidence="2 3">
    <name type="scientific">Catenaria anguillulae PL171</name>
    <dbReference type="NCBI Taxonomy" id="765915"/>
    <lineage>
        <taxon>Eukaryota</taxon>
        <taxon>Fungi</taxon>
        <taxon>Fungi incertae sedis</taxon>
        <taxon>Blastocladiomycota</taxon>
        <taxon>Blastocladiomycetes</taxon>
        <taxon>Blastocladiales</taxon>
        <taxon>Catenariaceae</taxon>
        <taxon>Catenaria</taxon>
    </lineage>
</organism>
<accession>A0A1Y2HKM7</accession>
<proteinExistence type="predicted"/>
<evidence type="ECO:0008006" key="4">
    <source>
        <dbReference type="Google" id="ProtNLM"/>
    </source>
</evidence>
<feature type="non-terminal residue" evidence="2">
    <location>
        <position position="1"/>
    </location>
</feature>
<dbReference type="AlphaFoldDB" id="A0A1Y2HKM7"/>
<comment type="caution">
    <text evidence="2">The sequence shown here is derived from an EMBL/GenBank/DDBJ whole genome shotgun (WGS) entry which is preliminary data.</text>
</comment>